<dbReference type="InterPro" id="IPR008969">
    <property type="entry name" value="CarboxyPept-like_regulatory"/>
</dbReference>
<name>A0A3S4MPH5_CHRGE</name>
<dbReference type="SUPFAM" id="SSF49464">
    <property type="entry name" value="Carboxypeptidase regulatory domain-like"/>
    <property type="match status" value="1"/>
</dbReference>
<reference evidence="2 3" key="1">
    <citation type="submission" date="2018-12" db="EMBL/GenBank/DDBJ databases">
        <authorList>
            <consortium name="Pathogen Informatics"/>
        </authorList>
    </citation>
    <scope>NUCLEOTIDE SEQUENCE [LARGE SCALE GENOMIC DNA]</scope>
    <source>
        <strain evidence="2 3">NCTC11432</strain>
    </source>
</reference>
<organism evidence="2 3">
    <name type="scientific">Chryseobacterium gleum</name>
    <name type="common">Flavobacterium gleum</name>
    <dbReference type="NCBI Taxonomy" id="250"/>
    <lineage>
        <taxon>Bacteria</taxon>
        <taxon>Pseudomonadati</taxon>
        <taxon>Bacteroidota</taxon>
        <taxon>Flavobacteriia</taxon>
        <taxon>Flavobacteriales</taxon>
        <taxon>Weeksellaceae</taxon>
        <taxon>Chryseobacterium group</taxon>
        <taxon>Chryseobacterium</taxon>
    </lineage>
</organism>
<dbReference type="Gene3D" id="2.60.40.1120">
    <property type="entry name" value="Carboxypeptidase-like, regulatory domain"/>
    <property type="match status" value="1"/>
</dbReference>
<protein>
    <recommendedName>
        <fullName evidence="4">TonB-linked outer membrane protein, SusC/RagA family</fullName>
    </recommendedName>
</protein>
<dbReference type="RefSeq" id="WP_232529178.1">
    <property type="nucleotide sequence ID" value="NZ_LR134289.1"/>
</dbReference>
<dbReference type="KEGG" id="cgle:NCTC11432_01887"/>
<feature type="signal peptide" evidence="1">
    <location>
        <begin position="1"/>
        <end position="21"/>
    </location>
</feature>
<accession>A0A3S4MPH5</accession>
<evidence type="ECO:0008006" key="4">
    <source>
        <dbReference type="Google" id="ProtNLM"/>
    </source>
</evidence>
<proteinExistence type="predicted"/>
<evidence type="ECO:0000313" key="3">
    <source>
        <dbReference type="Proteomes" id="UP000279227"/>
    </source>
</evidence>
<dbReference type="Proteomes" id="UP000279227">
    <property type="component" value="Chromosome"/>
</dbReference>
<keyword evidence="1" id="KW-0732">Signal</keyword>
<feature type="chain" id="PRO_5018591001" description="TonB-linked outer membrane protein, SusC/RagA family" evidence="1">
    <location>
        <begin position="22"/>
        <end position="157"/>
    </location>
</feature>
<evidence type="ECO:0000313" key="2">
    <source>
        <dbReference type="EMBL" id="VEE06927.1"/>
    </source>
</evidence>
<dbReference type="EMBL" id="LR134289">
    <property type="protein sequence ID" value="VEE06927.1"/>
    <property type="molecule type" value="Genomic_DNA"/>
</dbReference>
<sequence>MKITKIAAAFLVMTFSGKMMAQEAEKQLLIKDADDKFPIADALVKYDHGNSHTHTGPDGTFAIPVKSLPDTLVISRQGYDEVKWVVTNDEDKNKVIFLQHKPFQISEVAISHSSFLSAITKVDLNKFPVNSAQDLLRKVPGLFIAQHAGGGKAEQLF</sequence>
<dbReference type="AlphaFoldDB" id="A0A3S4MPH5"/>
<gene>
    <name evidence="2" type="ORF">NCTC11432_01887</name>
</gene>
<evidence type="ECO:0000256" key="1">
    <source>
        <dbReference type="SAM" id="SignalP"/>
    </source>
</evidence>